<proteinExistence type="predicted"/>
<feature type="compositionally biased region" description="Basic residues" evidence="1">
    <location>
        <begin position="66"/>
        <end position="76"/>
    </location>
</feature>
<gene>
    <name evidence="2" type="ORF">GCM10007923_06580</name>
</gene>
<evidence type="ECO:0000313" key="3">
    <source>
        <dbReference type="Proteomes" id="UP001156702"/>
    </source>
</evidence>
<protein>
    <submittedName>
        <fullName evidence="2">Uncharacterized protein</fullName>
    </submittedName>
</protein>
<organism evidence="2 3">
    <name type="scientific">Shinella yambaruensis</name>
    <dbReference type="NCBI Taxonomy" id="415996"/>
    <lineage>
        <taxon>Bacteria</taxon>
        <taxon>Pseudomonadati</taxon>
        <taxon>Pseudomonadota</taxon>
        <taxon>Alphaproteobacteria</taxon>
        <taxon>Hyphomicrobiales</taxon>
        <taxon>Rhizobiaceae</taxon>
        <taxon>Shinella</taxon>
    </lineage>
</organism>
<sequence length="76" mass="8577">MEARVELRHLEPTIVASRVHQGSLRTLFTQGYAPLVAEIKLSRHVFSGESREVYHGWNGPGAACHHQSKSKARQDR</sequence>
<dbReference type="Proteomes" id="UP001156702">
    <property type="component" value="Unassembled WGS sequence"/>
</dbReference>
<feature type="region of interest" description="Disordered" evidence="1">
    <location>
        <begin position="57"/>
        <end position="76"/>
    </location>
</feature>
<accession>A0ABQ5Z9H7</accession>
<keyword evidence="3" id="KW-1185">Reference proteome</keyword>
<reference evidence="3" key="1">
    <citation type="journal article" date="2019" name="Int. J. Syst. Evol. Microbiol.">
        <title>The Global Catalogue of Microorganisms (GCM) 10K type strain sequencing project: providing services to taxonomists for standard genome sequencing and annotation.</title>
        <authorList>
            <consortium name="The Broad Institute Genomics Platform"/>
            <consortium name="The Broad Institute Genome Sequencing Center for Infectious Disease"/>
            <person name="Wu L."/>
            <person name="Ma J."/>
        </authorList>
    </citation>
    <scope>NUCLEOTIDE SEQUENCE [LARGE SCALE GENOMIC DNA]</scope>
    <source>
        <strain evidence="3">NBRC 102122</strain>
    </source>
</reference>
<comment type="caution">
    <text evidence="2">The sequence shown here is derived from an EMBL/GenBank/DDBJ whole genome shotgun (WGS) entry which is preliminary data.</text>
</comment>
<evidence type="ECO:0000313" key="2">
    <source>
        <dbReference type="EMBL" id="GLR49453.1"/>
    </source>
</evidence>
<name>A0ABQ5Z9H7_9HYPH</name>
<dbReference type="RefSeq" id="WP_244765669.1">
    <property type="nucleotide sequence ID" value="NZ_BSOP01000005.1"/>
</dbReference>
<dbReference type="EMBL" id="BSOP01000005">
    <property type="protein sequence ID" value="GLR49453.1"/>
    <property type="molecule type" value="Genomic_DNA"/>
</dbReference>
<evidence type="ECO:0000256" key="1">
    <source>
        <dbReference type="SAM" id="MobiDB-lite"/>
    </source>
</evidence>